<dbReference type="InterPro" id="IPR002312">
    <property type="entry name" value="Asp/Asn-tRNA-synth_IIb"/>
</dbReference>
<dbReference type="PRINTS" id="PR01042">
    <property type="entry name" value="TRNASYNTHASP"/>
</dbReference>
<feature type="region of interest" description="Aspartate" evidence="8">
    <location>
        <begin position="187"/>
        <end position="190"/>
    </location>
</feature>
<dbReference type="InterPro" id="IPR004365">
    <property type="entry name" value="NA-bd_OB_tRNA"/>
</dbReference>
<evidence type="ECO:0000256" key="6">
    <source>
        <dbReference type="ARBA" id="ARBA00022917"/>
    </source>
</evidence>
<comment type="subcellular location">
    <subcellularLocation>
        <location evidence="8">Cytoplasm</location>
    </subcellularLocation>
</comment>
<keyword evidence="6 8" id="KW-0648">Protein biosynthesis</keyword>
<dbReference type="CDD" id="cd00777">
    <property type="entry name" value="AspRS_core"/>
    <property type="match status" value="1"/>
</dbReference>
<dbReference type="GO" id="GO:0003676">
    <property type="term" value="F:nucleic acid binding"/>
    <property type="evidence" value="ECO:0007669"/>
    <property type="project" value="InterPro"/>
</dbReference>
<feature type="binding site" evidence="8">
    <location>
        <position position="471"/>
    </location>
    <ligand>
        <name>L-aspartate</name>
        <dbReference type="ChEBI" id="CHEBI:29991"/>
    </ligand>
</feature>
<evidence type="ECO:0000259" key="9">
    <source>
        <dbReference type="PROSITE" id="PS50862"/>
    </source>
</evidence>
<dbReference type="EC" id="6.1.1.12" evidence="8"/>
<keyword evidence="8" id="KW-0963">Cytoplasm</keyword>
<gene>
    <name evidence="8 10" type="primary">aspS</name>
    <name evidence="10" type="ORF">QLQ80_02210</name>
</gene>
<dbReference type="EMBL" id="JASDDP010000020">
    <property type="protein sequence ID" value="MDJ1645886.1"/>
    <property type="molecule type" value="Genomic_DNA"/>
</dbReference>
<dbReference type="NCBIfam" id="NF001750">
    <property type="entry name" value="PRK00476.1"/>
    <property type="match status" value="1"/>
</dbReference>
<keyword evidence="5 8" id="KW-0067">ATP-binding</keyword>
<feature type="binding site" evidence="8">
    <location>
        <begin position="209"/>
        <end position="211"/>
    </location>
    <ligand>
        <name>ATP</name>
        <dbReference type="ChEBI" id="CHEBI:30616"/>
    </ligand>
</feature>
<dbReference type="Gene3D" id="3.30.930.10">
    <property type="entry name" value="Bira Bifunctional Protein, Domain 2"/>
    <property type="match status" value="1"/>
</dbReference>
<keyword evidence="11" id="KW-1185">Reference proteome</keyword>
<dbReference type="Proteomes" id="UP001224428">
    <property type="component" value="Unassembled WGS sequence"/>
</dbReference>
<sequence>MKNIKNNEINKTLLNHKITVYGWVQNKRRFGKTTFIDLRDAYGIVQLVFNNIDLNISKESVLKATGKVELRKEANILLESGEIEIIVDSYEILSTSKELPFVIRDDINVNEDLRMQYRYLDLRRPKMHSNIVTRAKVISAMRRYLEDHDFLEIETPILGKSTPEGARDYLVATRDRGKFFALPQSPQLFKQMLMASGFERYFQVAKVFRDEDSRKDRQPEFTQFDIEVSFMDLSKFQNHIEKMMQTTFTKLGIDIKIPFERMDYDVAFNLYGSDKPDLRYDLKLSSVCQFFNESNFEIIANAESKRMLLLPHVITKKEFIQLEEIAKKNGANILWYFNFENSEITTSNFATKDINSTQKLLKQITNNIKNGCALIVANTYEKASSALGAVRVKAIEMFEYKMVTDSKFKFVWIENWPMFEYDEENNKYVAAHHPFTNFQGKNLDNLDPKSAKSQAYDLVLNGYEVAGGSVRIFNKETQEKMFELINLSQQEVQNKFGFFMNVFDYGLPPHLGMAFGIDRLIMILTGSNSIREVIAFPKNSHGQDVLTSSPSEITEEQLDEVYLKIKKD</sequence>
<dbReference type="SUPFAM" id="SSF55261">
    <property type="entry name" value="GAD domain-like"/>
    <property type="match status" value="1"/>
</dbReference>
<evidence type="ECO:0000256" key="4">
    <source>
        <dbReference type="ARBA" id="ARBA00022741"/>
    </source>
</evidence>
<feature type="domain" description="Aminoacyl-transfer RNA synthetases class-II family profile" evidence="9">
    <location>
        <begin position="134"/>
        <end position="537"/>
    </location>
</feature>
<evidence type="ECO:0000256" key="5">
    <source>
        <dbReference type="ARBA" id="ARBA00022840"/>
    </source>
</evidence>
<dbReference type="PANTHER" id="PTHR22594">
    <property type="entry name" value="ASPARTYL/LYSYL-TRNA SYNTHETASE"/>
    <property type="match status" value="1"/>
</dbReference>
<dbReference type="AlphaFoldDB" id="A0AAJ1PS85"/>
<accession>A0AAJ1PS85</accession>
<dbReference type="PANTHER" id="PTHR22594:SF5">
    <property type="entry name" value="ASPARTATE--TRNA LIGASE, MITOCHONDRIAL"/>
    <property type="match status" value="1"/>
</dbReference>
<dbReference type="InterPro" id="IPR012340">
    <property type="entry name" value="NA-bd_OB-fold"/>
</dbReference>
<dbReference type="Gene3D" id="3.30.1360.30">
    <property type="entry name" value="GAD-like domain"/>
    <property type="match status" value="1"/>
</dbReference>
<comment type="caution">
    <text evidence="8">Lacks conserved residue(s) required for the propagation of feature annotation.</text>
</comment>
<evidence type="ECO:0000256" key="8">
    <source>
        <dbReference type="HAMAP-Rule" id="MF_00044"/>
    </source>
</evidence>
<proteinExistence type="inferred from homology"/>
<dbReference type="Gene3D" id="2.40.50.140">
    <property type="entry name" value="Nucleic acid-binding proteins"/>
    <property type="match status" value="1"/>
</dbReference>
<dbReference type="GO" id="GO:0006422">
    <property type="term" value="P:aspartyl-tRNA aminoacylation"/>
    <property type="evidence" value="ECO:0007669"/>
    <property type="project" value="UniProtKB-UniRule"/>
</dbReference>
<feature type="binding site" evidence="8">
    <location>
        <position position="432"/>
    </location>
    <ligand>
        <name>L-aspartate</name>
        <dbReference type="ChEBI" id="CHEBI:29991"/>
    </ligand>
</feature>
<organism evidence="10 11">
    <name type="scientific">Mycoplasma phocimorsus</name>
    <dbReference type="NCBI Taxonomy" id="3045839"/>
    <lineage>
        <taxon>Bacteria</taxon>
        <taxon>Bacillati</taxon>
        <taxon>Mycoplasmatota</taxon>
        <taxon>Mollicutes</taxon>
        <taxon>Mycoplasmataceae</taxon>
        <taxon>Mycoplasma</taxon>
    </lineage>
</organism>
<comment type="subunit">
    <text evidence="2 8">Homodimer.</text>
</comment>
<dbReference type="GO" id="GO:0005737">
    <property type="term" value="C:cytoplasm"/>
    <property type="evidence" value="ECO:0007669"/>
    <property type="project" value="UniProtKB-SubCell"/>
</dbReference>
<feature type="binding site" evidence="8">
    <location>
        <position position="209"/>
    </location>
    <ligand>
        <name>L-aspartate</name>
        <dbReference type="ChEBI" id="CHEBI:29991"/>
    </ligand>
</feature>
<feature type="binding site" evidence="8">
    <location>
        <position position="464"/>
    </location>
    <ligand>
        <name>ATP</name>
        <dbReference type="ChEBI" id="CHEBI:30616"/>
    </ligand>
</feature>
<comment type="caution">
    <text evidence="10">The sequence shown here is derived from an EMBL/GenBank/DDBJ whole genome shotgun (WGS) entry which is preliminary data.</text>
</comment>
<feature type="binding site" evidence="8">
    <location>
        <begin position="516"/>
        <end position="519"/>
    </location>
    <ligand>
        <name>ATP</name>
        <dbReference type="ChEBI" id="CHEBI:30616"/>
    </ligand>
</feature>
<evidence type="ECO:0000313" key="10">
    <source>
        <dbReference type="EMBL" id="MDJ1645886.1"/>
    </source>
</evidence>
<reference evidence="10" key="1">
    <citation type="submission" date="2023-05" db="EMBL/GenBank/DDBJ databases">
        <title>Mycoplasma phocimorsus sp. nov., isolated from Scandinavian patients with seal finger or septic arthritis after contact with seals.</title>
        <authorList>
            <person name="Skafte-Holm A."/>
            <person name="Pedersen T.R."/>
            <person name="Froelund M."/>
            <person name="Stegger M."/>
            <person name="Qvortrup K."/>
            <person name="Michaels D.L."/>
            <person name="Brown D.R."/>
            <person name="Jensen J.S."/>
        </authorList>
    </citation>
    <scope>NUCLEOTIDE SEQUENCE</scope>
    <source>
        <strain evidence="10">M5725</strain>
    </source>
</reference>
<dbReference type="InterPro" id="IPR047089">
    <property type="entry name" value="Asp-tRNA-ligase_1_N"/>
</dbReference>
<dbReference type="Pfam" id="PF01336">
    <property type="entry name" value="tRNA_anti-codon"/>
    <property type="match status" value="1"/>
</dbReference>
<keyword evidence="7 8" id="KW-0030">Aminoacyl-tRNA synthetase</keyword>
<dbReference type="CDD" id="cd04317">
    <property type="entry name" value="EcAspRS_like_N"/>
    <property type="match status" value="1"/>
</dbReference>
<protein>
    <recommendedName>
        <fullName evidence="8">Aspartate--tRNA ligase</fullName>
        <ecNumber evidence="8">6.1.1.12</ecNumber>
    </recommendedName>
    <alternativeName>
        <fullName evidence="8">Aspartyl-tRNA synthetase</fullName>
        <shortName evidence="8">AspRS</shortName>
    </alternativeName>
</protein>
<dbReference type="Pfam" id="PF00152">
    <property type="entry name" value="tRNA-synt_2"/>
    <property type="match status" value="1"/>
</dbReference>
<dbReference type="GO" id="GO:0004815">
    <property type="term" value="F:aspartate-tRNA ligase activity"/>
    <property type="evidence" value="ECO:0007669"/>
    <property type="project" value="UniProtKB-UniRule"/>
</dbReference>
<comment type="similarity">
    <text evidence="1 8">Belongs to the class-II aminoacyl-tRNA synthetase family. Type 1 subfamily.</text>
</comment>
<keyword evidence="3 8" id="KW-0436">Ligase</keyword>
<evidence type="ECO:0000256" key="2">
    <source>
        <dbReference type="ARBA" id="ARBA00011738"/>
    </source>
</evidence>
<dbReference type="InterPro" id="IPR006195">
    <property type="entry name" value="aa-tRNA-synth_II"/>
</dbReference>
<dbReference type="InterPro" id="IPR004364">
    <property type="entry name" value="Aa-tRNA-synt_II"/>
</dbReference>
<name>A0AAJ1PS85_9MOLU</name>
<keyword evidence="4 8" id="KW-0547">Nucleotide-binding</keyword>
<feature type="binding site" evidence="8">
    <location>
        <position position="218"/>
    </location>
    <ligand>
        <name>ATP</name>
        <dbReference type="ChEBI" id="CHEBI:30616"/>
    </ligand>
</feature>
<evidence type="ECO:0000313" key="11">
    <source>
        <dbReference type="Proteomes" id="UP001224428"/>
    </source>
</evidence>
<dbReference type="InterPro" id="IPR047090">
    <property type="entry name" value="AspRS_core"/>
</dbReference>
<dbReference type="InterPro" id="IPR004524">
    <property type="entry name" value="Asp-tRNA-ligase_1"/>
</dbReference>
<dbReference type="InterPro" id="IPR004115">
    <property type="entry name" value="GAD-like_sf"/>
</dbReference>
<evidence type="ECO:0000256" key="1">
    <source>
        <dbReference type="ARBA" id="ARBA00006303"/>
    </source>
</evidence>
<comment type="catalytic activity">
    <reaction evidence="8">
        <text>tRNA(Asp) + L-aspartate + ATP = L-aspartyl-tRNA(Asp) + AMP + diphosphate</text>
        <dbReference type="Rhea" id="RHEA:19649"/>
        <dbReference type="Rhea" id="RHEA-COMP:9660"/>
        <dbReference type="Rhea" id="RHEA-COMP:9678"/>
        <dbReference type="ChEBI" id="CHEBI:29991"/>
        <dbReference type="ChEBI" id="CHEBI:30616"/>
        <dbReference type="ChEBI" id="CHEBI:33019"/>
        <dbReference type="ChEBI" id="CHEBI:78442"/>
        <dbReference type="ChEBI" id="CHEBI:78516"/>
        <dbReference type="ChEBI" id="CHEBI:456215"/>
        <dbReference type="EC" id="6.1.1.12"/>
    </reaction>
</comment>
<dbReference type="SUPFAM" id="SSF50249">
    <property type="entry name" value="Nucleic acid-binding proteins"/>
    <property type="match status" value="1"/>
</dbReference>
<dbReference type="HAMAP" id="MF_00044">
    <property type="entry name" value="Asp_tRNA_synth_type1"/>
    <property type="match status" value="1"/>
</dbReference>
<dbReference type="SUPFAM" id="SSF55681">
    <property type="entry name" value="Class II aaRS and biotin synthetases"/>
    <property type="match status" value="1"/>
</dbReference>
<comment type="function">
    <text evidence="8">Catalyzes the attachment of L-aspartate to tRNA(Asp) in a two-step reaction: L-aspartate is first activated by ATP to form Asp-AMP and then transferred to the acceptor end of tRNA(Asp).</text>
</comment>
<dbReference type="NCBIfam" id="TIGR00459">
    <property type="entry name" value="aspS_bact"/>
    <property type="match status" value="1"/>
</dbReference>
<dbReference type="PROSITE" id="PS50862">
    <property type="entry name" value="AA_TRNA_LIGASE_II"/>
    <property type="match status" value="1"/>
</dbReference>
<dbReference type="InterPro" id="IPR045864">
    <property type="entry name" value="aa-tRNA-synth_II/BPL/LPL"/>
</dbReference>
<evidence type="ECO:0000256" key="3">
    <source>
        <dbReference type="ARBA" id="ARBA00022598"/>
    </source>
</evidence>
<feature type="binding site" evidence="8">
    <location>
        <position position="164"/>
    </location>
    <ligand>
        <name>L-aspartate</name>
        <dbReference type="ChEBI" id="CHEBI:29991"/>
    </ligand>
</feature>
<evidence type="ECO:0000256" key="7">
    <source>
        <dbReference type="ARBA" id="ARBA00023146"/>
    </source>
</evidence>
<dbReference type="RefSeq" id="WP_283824012.1">
    <property type="nucleotide sequence ID" value="NZ_JASDAY010000046.1"/>
</dbReference>
<dbReference type="GO" id="GO:0005524">
    <property type="term" value="F:ATP binding"/>
    <property type="evidence" value="ECO:0007669"/>
    <property type="project" value="UniProtKB-UniRule"/>
</dbReference>